<feature type="domain" description="Protein kinase" evidence="9">
    <location>
        <begin position="83"/>
        <end position="448"/>
    </location>
</feature>
<comment type="catalytic activity">
    <reaction evidence="8">
        <text>L-seryl-[protein] + ATP = O-phospho-L-seryl-[protein] + ADP + H(+)</text>
        <dbReference type="Rhea" id="RHEA:17989"/>
        <dbReference type="Rhea" id="RHEA-COMP:9863"/>
        <dbReference type="Rhea" id="RHEA-COMP:11604"/>
        <dbReference type="ChEBI" id="CHEBI:15378"/>
        <dbReference type="ChEBI" id="CHEBI:29999"/>
        <dbReference type="ChEBI" id="CHEBI:30616"/>
        <dbReference type="ChEBI" id="CHEBI:83421"/>
        <dbReference type="ChEBI" id="CHEBI:456216"/>
        <dbReference type="EC" id="2.7.11.1"/>
    </reaction>
</comment>
<dbReference type="Pfam" id="PF00069">
    <property type="entry name" value="Pkinase"/>
    <property type="match status" value="1"/>
</dbReference>
<evidence type="ECO:0000256" key="8">
    <source>
        <dbReference type="ARBA" id="ARBA00048679"/>
    </source>
</evidence>
<keyword evidence="11" id="KW-1185">Reference proteome</keyword>
<dbReference type="InterPro" id="IPR051334">
    <property type="entry name" value="SRPK"/>
</dbReference>
<comment type="catalytic activity">
    <reaction evidence="7">
        <text>L-threonyl-[protein] + ATP = O-phospho-L-threonyl-[protein] + ADP + H(+)</text>
        <dbReference type="Rhea" id="RHEA:46608"/>
        <dbReference type="Rhea" id="RHEA-COMP:11060"/>
        <dbReference type="Rhea" id="RHEA-COMP:11605"/>
        <dbReference type="ChEBI" id="CHEBI:15378"/>
        <dbReference type="ChEBI" id="CHEBI:30013"/>
        <dbReference type="ChEBI" id="CHEBI:30616"/>
        <dbReference type="ChEBI" id="CHEBI:61977"/>
        <dbReference type="ChEBI" id="CHEBI:456216"/>
        <dbReference type="EC" id="2.7.11.1"/>
    </reaction>
</comment>
<evidence type="ECO:0000256" key="5">
    <source>
        <dbReference type="ARBA" id="ARBA00022777"/>
    </source>
</evidence>
<evidence type="ECO:0000259" key="9">
    <source>
        <dbReference type="PROSITE" id="PS50011"/>
    </source>
</evidence>
<evidence type="ECO:0000256" key="3">
    <source>
        <dbReference type="ARBA" id="ARBA00022679"/>
    </source>
</evidence>
<keyword evidence="6" id="KW-0067">ATP-binding</keyword>
<reference evidence="10 11" key="1">
    <citation type="journal article" date="2021" name="Nat. Commun.">
        <title>Genetic determinants of endophytism in the Arabidopsis root mycobiome.</title>
        <authorList>
            <person name="Mesny F."/>
            <person name="Miyauchi S."/>
            <person name="Thiergart T."/>
            <person name="Pickel B."/>
            <person name="Atanasova L."/>
            <person name="Karlsson M."/>
            <person name="Huettel B."/>
            <person name="Barry K.W."/>
            <person name="Haridas S."/>
            <person name="Chen C."/>
            <person name="Bauer D."/>
            <person name="Andreopoulos W."/>
            <person name="Pangilinan J."/>
            <person name="LaButti K."/>
            <person name="Riley R."/>
            <person name="Lipzen A."/>
            <person name="Clum A."/>
            <person name="Drula E."/>
            <person name="Henrissat B."/>
            <person name="Kohler A."/>
            <person name="Grigoriev I.V."/>
            <person name="Martin F.M."/>
            <person name="Hacquard S."/>
        </authorList>
    </citation>
    <scope>NUCLEOTIDE SEQUENCE [LARGE SCALE GENOMIC DNA]</scope>
    <source>
        <strain evidence="10 11">MPI-SDFR-AT-0080</strain>
    </source>
</reference>
<keyword evidence="3" id="KW-0808">Transferase</keyword>
<evidence type="ECO:0000256" key="6">
    <source>
        <dbReference type="ARBA" id="ARBA00022840"/>
    </source>
</evidence>
<dbReference type="SMART" id="SM00220">
    <property type="entry name" value="S_TKc"/>
    <property type="match status" value="1"/>
</dbReference>
<dbReference type="InterPro" id="IPR000719">
    <property type="entry name" value="Prot_kinase_dom"/>
</dbReference>
<evidence type="ECO:0000313" key="11">
    <source>
        <dbReference type="Proteomes" id="UP000774617"/>
    </source>
</evidence>
<evidence type="ECO:0000313" key="10">
    <source>
        <dbReference type="EMBL" id="KAH7045840.1"/>
    </source>
</evidence>
<name>A0ABQ8G6Q7_9PEZI</name>
<evidence type="ECO:0000256" key="7">
    <source>
        <dbReference type="ARBA" id="ARBA00047899"/>
    </source>
</evidence>
<dbReference type="Proteomes" id="UP000774617">
    <property type="component" value="Unassembled WGS sequence"/>
</dbReference>
<protein>
    <recommendedName>
        <fullName evidence="1">non-specific serine/threonine protein kinase</fullName>
        <ecNumber evidence="1">2.7.11.1</ecNumber>
    </recommendedName>
</protein>
<proteinExistence type="predicted"/>
<dbReference type="InterPro" id="IPR011009">
    <property type="entry name" value="Kinase-like_dom_sf"/>
</dbReference>
<evidence type="ECO:0000256" key="4">
    <source>
        <dbReference type="ARBA" id="ARBA00022741"/>
    </source>
</evidence>
<comment type="caution">
    <text evidence="10">The sequence shown here is derived from an EMBL/GenBank/DDBJ whole genome shotgun (WGS) entry which is preliminary data.</text>
</comment>
<evidence type="ECO:0000256" key="1">
    <source>
        <dbReference type="ARBA" id="ARBA00012513"/>
    </source>
</evidence>
<accession>A0ABQ8G6Q7</accession>
<keyword evidence="5" id="KW-0418">Kinase</keyword>
<gene>
    <name evidence="10" type="ORF">B0J12DRAFT_668825</name>
</gene>
<dbReference type="Gene3D" id="1.10.510.10">
    <property type="entry name" value="Transferase(Phosphotransferase) domain 1"/>
    <property type="match status" value="1"/>
</dbReference>
<sequence>MVRGLCHHLKSAYPFMAMARRPLHRGSEVPHPFLSRLTSRNHHQLEARFAPDPAEKWEEETLPGYRAENYYPVRLGQVFQDRWQIITKVGYDASSTTWLCRDLKLEENFRVSEPYIDLKISTGIKPATDEFHPAVREDRAYRRIKEKMKFTEKRGPAWIRAEHEPFEIIGNDGSQHLCRPQKAVVMTLEDTLYHNRRSGYVRLPTLEWFAGITLCSVMEALDFLHNEAHITHCNITAGNIIFAASKAGGEEVFSTFLGEPPHSKVVGPDGRMVFVSQALDWFEFRDHIIGRILSNYGEARIGPPYPHELVQPEPYRAPEIIMGAEWSHAVDIWNLGCLAWDLVHFQNLFYARYTGDYSPRWHLAEIISYLGDPPPELIKRSSPAIQDLFDKETGEWCGPRLPRTSFDEAETLIDEPYKEIFLDFIRQTLTWLPEDRATAAQLVHHPWLKGLAENR</sequence>
<keyword evidence="2" id="KW-0723">Serine/threonine-protein kinase</keyword>
<dbReference type="PANTHER" id="PTHR47634:SF9">
    <property type="entry name" value="PROTEIN KINASE DOMAIN-CONTAINING PROTEIN-RELATED"/>
    <property type="match status" value="1"/>
</dbReference>
<dbReference type="EC" id="2.7.11.1" evidence="1"/>
<dbReference type="PROSITE" id="PS50011">
    <property type="entry name" value="PROTEIN_KINASE_DOM"/>
    <property type="match status" value="1"/>
</dbReference>
<dbReference type="EMBL" id="JAGTJR010000018">
    <property type="protein sequence ID" value="KAH7045840.1"/>
    <property type="molecule type" value="Genomic_DNA"/>
</dbReference>
<evidence type="ECO:0000256" key="2">
    <source>
        <dbReference type="ARBA" id="ARBA00022527"/>
    </source>
</evidence>
<dbReference type="SUPFAM" id="SSF56112">
    <property type="entry name" value="Protein kinase-like (PK-like)"/>
    <property type="match status" value="1"/>
</dbReference>
<dbReference type="Gene3D" id="3.30.200.20">
    <property type="entry name" value="Phosphorylase Kinase, domain 1"/>
    <property type="match status" value="1"/>
</dbReference>
<organism evidence="10 11">
    <name type="scientific">Macrophomina phaseolina</name>
    <dbReference type="NCBI Taxonomy" id="35725"/>
    <lineage>
        <taxon>Eukaryota</taxon>
        <taxon>Fungi</taxon>
        <taxon>Dikarya</taxon>
        <taxon>Ascomycota</taxon>
        <taxon>Pezizomycotina</taxon>
        <taxon>Dothideomycetes</taxon>
        <taxon>Dothideomycetes incertae sedis</taxon>
        <taxon>Botryosphaeriales</taxon>
        <taxon>Botryosphaeriaceae</taxon>
        <taxon>Macrophomina</taxon>
    </lineage>
</organism>
<dbReference type="PANTHER" id="PTHR47634">
    <property type="entry name" value="PROTEIN KINASE DOMAIN-CONTAINING PROTEIN-RELATED"/>
    <property type="match status" value="1"/>
</dbReference>
<keyword evidence="4" id="KW-0547">Nucleotide-binding</keyword>